<dbReference type="Gene3D" id="3.30.230.10">
    <property type="match status" value="1"/>
</dbReference>
<evidence type="ECO:0000256" key="3">
    <source>
        <dbReference type="ARBA" id="ARBA00022917"/>
    </source>
</evidence>
<accession>A0ABP0XC91</accession>
<dbReference type="SUPFAM" id="SSF54211">
    <property type="entry name" value="Ribosomal protein S5 domain 2-like"/>
    <property type="match status" value="1"/>
</dbReference>
<dbReference type="SUPFAM" id="SSF54980">
    <property type="entry name" value="EF-G C-terminal domain-like"/>
    <property type="match status" value="2"/>
</dbReference>
<keyword evidence="3" id="KW-0648">Protein biosynthesis</keyword>
<feature type="domain" description="Translation elongation factor EFTu-like" evidence="4">
    <location>
        <begin position="80"/>
        <end position="148"/>
    </location>
</feature>
<dbReference type="PANTHER" id="PTHR42908:SF10">
    <property type="entry name" value="EUKARYOTIC TRANSLATION ELONGATION FACTOR 2"/>
    <property type="match status" value="1"/>
</dbReference>
<dbReference type="InterPro" id="IPR035647">
    <property type="entry name" value="EFG_III/V"/>
</dbReference>
<dbReference type="InterPro" id="IPR009000">
    <property type="entry name" value="Transl_B-barrel_sf"/>
</dbReference>
<evidence type="ECO:0008006" key="8">
    <source>
        <dbReference type="Google" id="ProtNLM"/>
    </source>
</evidence>
<dbReference type="InterPro" id="IPR004161">
    <property type="entry name" value="EFTu-like_2"/>
</dbReference>
<dbReference type="Pfam" id="PF03144">
    <property type="entry name" value="GTP_EFTU_D2"/>
    <property type="match status" value="1"/>
</dbReference>
<gene>
    <name evidence="6" type="ORF">CSSPJE1EN1_LOCUS21750</name>
</gene>
<dbReference type="CDD" id="cd16268">
    <property type="entry name" value="EF2_II"/>
    <property type="match status" value="1"/>
</dbReference>
<dbReference type="SUPFAM" id="SSF50447">
    <property type="entry name" value="Translation proteins"/>
    <property type="match status" value="1"/>
</dbReference>
<dbReference type="InterPro" id="IPR014721">
    <property type="entry name" value="Ribsml_uS5_D2-typ_fold_subgr"/>
</dbReference>
<protein>
    <recommendedName>
        <fullName evidence="8">Elongation factor 2</fullName>
    </recommendedName>
</protein>
<dbReference type="InterPro" id="IPR020568">
    <property type="entry name" value="Ribosomal_Su5_D2-typ_SF"/>
</dbReference>
<evidence type="ECO:0000256" key="2">
    <source>
        <dbReference type="ARBA" id="ARBA00022768"/>
    </source>
</evidence>
<sequence>MSKMLMKWVMQSCLPACSARLQMMIYHLPSPATAQKYRVENLDEGSMDDQYATAIRNCDAEGPLYVLKMIPASDKGWFFAFGRVFAGKVTTGMKVRIMGPNYVPSGKKDLYTKSVQRTVIWMGRCQESVEDVPCGNTVAMVGLDQFITKNATLTGEKEVDAHEIRDMKFSVSPVVCVAVQCKVASDLPKLVEGLKRLAKSDPMVLCMIEESGEHIIAGAGELHLKICLKDLQDDFMGGAEIIVSDPVVSFCETVLEKLSFTVMSKSPNKHNCLYFEARPVEEGLAEAIDDGHNCPRDDSKVRSKVLTGIRILQRRSGALDQRPLAATWWLTCLHAIHRGGGQVIPTPRCVMYAAQLTAKPRLLEPVYLVEIQAAEGAIGGIYSVLNQKRGHVFEEIQWPGTPS</sequence>
<evidence type="ECO:0000256" key="1">
    <source>
        <dbReference type="ARBA" id="ARBA00022490"/>
    </source>
</evidence>
<proteinExistence type="predicted"/>
<dbReference type="Pfam" id="PF14492">
    <property type="entry name" value="EFG_III"/>
    <property type="match status" value="1"/>
</dbReference>
<reference evidence="6" key="1">
    <citation type="submission" date="2024-02" db="EMBL/GenBank/DDBJ databases">
        <authorList>
            <consortium name="ELIXIR-Norway"/>
            <consortium name="Elixir Norway"/>
        </authorList>
    </citation>
    <scope>NUCLEOTIDE SEQUENCE</scope>
</reference>
<dbReference type="PANTHER" id="PTHR42908">
    <property type="entry name" value="TRANSLATION ELONGATION FACTOR-RELATED"/>
    <property type="match status" value="1"/>
</dbReference>
<dbReference type="Gene3D" id="3.30.70.870">
    <property type="entry name" value="Elongation Factor G (Translational Gtpase), domain 3"/>
    <property type="match status" value="1"/>
</dbReference>
<evidence type="ECO:0000259" key="4">
    <source>
        <dbReference type="Pfam" id="PF03144"/>
    </source>
</evidence>
<dbReference type="CDD" id="cd16261">
    <property type="entry name" value="EF2_snRNP_III"/>
    <property type="match status" value="1"/>
</dbReference>
<feature type="domain" description="Elongation Factor G" evidence="5">
    <location>
        <begin position="173"/>
        <end position="235"/>
    </location>
</feature>
<evidence type="ECO:0000313" key="6">
    <source>
        <dbReference type="EMBL" id="CAK9276272.1"/>
    </source>
</evidence>
<keyword evidence="2" id="KW-0251">Elongation factor</keyword>
<dbReference type="Proteomes" id="UP001497444">
    <property type="component" value="Chromosome 7"/>
</dbReference>
<dbReference type="InterPro" id="IPR041095">
    <property type="entry name" value="EFG_II"/>
</dbReference>
<evidence type="ECO:0000259" key="5">
    <source>
        <dbReference type="Pfam" id="PF14492"/>
    </source>
</evidence>
<evidence type="ECO:0000313" key="7">
    <source>
        <dbReference type="Proteomes" id="UP001497444"/>
    </source>
</evidence>
<dbReference type="EMBL" id="OZ020102">
    <property type="protein sequence ID" value="CAK9276272.1"/>
    <property type="molecule type" value="Genomic_DNA"/>
</dbReference>
<organism evidence="6 7">
    <name type="scientific">Sphagnum jensenii</name>
    <dbReference type="NCBI Taxonomy" id="128206"/>
    <lineage>
        <taxon>Eukaryota</taxon>
        <taxon>Viridiplantae</taxon>
        <taxon>Streptophyta</taxon>
        <taxon>Embryophyta</taxon>
        <taxon>Bryophyta</taxon>
        <taxon>Sphagnophytina</taxon>
        <taxon>Sphagnopsida</taxon>
        <taxon>Sphagnales</taxon>
        <taxon>Sphagnaceae</taxon>
        <taxon>Sphagnum</taxon>
    </lineage>
</organism>
<dbReference type="CDD" id="cd01681">
    <property type="entry name" value="aeEF2_snRNP_like_IV"/>
    <property type="match status" value="1"/>
</dbReference>
<keyword evidence="7" id="KW-1185">Reference proteome</keyword>
<name>A0ABP0XC91_9BRYO</name>
<keyword evidence="1" id="KW-0963">Cytoplasm</keyword>
<dbReference type="Gene3D" id="3.30.70.240">
    <property type="match status" value="1"/>
</dbReference>
<dbReference type="Gene3D" id="2.40.30.10">
    <property type="entry name" value="Translation factors"/>
    <property type="match status" value="1"/>
</dbReference>